<dbReference type="Pfam" id="PF02776">
    <property type="entry name" value="TPP_enzyme_N"/>
    <property type="match status" value="1"/>
</dbReference>
<keyword evidence="4" id="KW-0210">Decarboxylase</keyword>
<dbReference type="FunFam" id="3.40.50.970:FF:000142">
    <property type="entry name" value="Phenylpyruvate decarboxylase"/>
    <property type="match status" value="1"/>
</dbReference>
<feature type="binding site" evidence="8">
    <location>
        <position position="503"/>
    </location>
    <ligand>
        <name>Mg(2+)</name>
        <dbReference type="ChEBI" id="CHEBI:18420"/>
    </ligand>
</feature>
<comment type="cofactor">
    <cofactor evidence="8">
        <name>Mg(2+)</name>
        <dbReference type="ChEBI" id="CHEBI:18420"/>
    </cofactor>
    <text evidence="8">Binds 1 Mg(2+) per subunit.</text>
</comment>
<evidence type="ECO:0000256" key="3">
    <source>
        <dbReference type="ARBA" id="ARBA00022723"/>
    </source>
</evidence>
<feature type="binding site" evidence="8">
    <location>
        <position position="536"/>
    </location>
    <ligand>
        <name>Mg(2+)</name>
        <dbReference type="ChEBI" id="CHEBI:18420"/>
    </ligand>
</feature>
<dbReference type="GO" id="GO:0030976">
    <property type="term" value="F:thiamine pyrophosphate binding"/>
    <property type="evidence" value="ECO:0007669"/>
    <property type="project" value="InterPro"/>
</dbReference>
<dbReference type="SUPFAM" id="SSF52518">
    <property type="entry name" value="Thiamin diphosphate-binding fold (THDP-binding)"/>
    <property type="match status" value="2"/>
</dbReference>
<gene>
    <name evidence="11" type="ORF">MG3_06057</name>
</gene>
<feature type="domain" description="Thiamine pyrophosphate enzyme N-terminal TPP-binding" evidence="10">
    <location>
        <begin position="27"/>
        <end position="137"/>
    </location>
</feature>
<dbReference type="PANTHER" id="PTHR43452:SF3">
    <property type="entry name" value="TRANSAMINATED AMINO ACID DECARBOXYLASE"/>
    <property type="match status" value="1"/>
</dbReference>
<proteinExistence type="inferred from homology"/>
<dbReference type="InterPro" id="IPR047213">
    <property type="entry name" value="TPP_PYR_PDC_IPDC-like"/>
</dbReference>
<dbReference type="CDD" id="cd07038">
    <property type="entry name" value="TPP_PYR_PDC_IPDC_like"/>
    <property type="match status" value="1"/>
</dbReference>
<keyword evidence="6" id="KW-0786">Thiamine pyrophosphate</keyword>
<evidence type="ECO:0000256" key="6">
    <source>
        <dbReference type="ARBA" id="ARBA00023052"/>
    </source>
</evidence>
<dbReference type="CDD" id="cd02005">
    <property type="entry name" value="TPP_PDC_IPDC"/>
    <property type="match status" value="1"/>
</dbReference>
<dbReference type="Gene3D" id="3.40.50.970">
    <property type="match status" value="2"/>
</dbReference>
<dbReference type="AlphaFoldDB" id="A0AB34PIH4"/>
<dbReference type="EMBL" id="AJIX01000056">
    <property type="protein sequence ID" value="KGR01061.1"/>
    <property type="molecule type" value="Genomic_DNA"/>
</dbReference>
<dbReference type="InterPro" id="IPR012110">
    <property type="entry name" value="PDC/IPDC-like"/>
</dbReference>
<feature type="binding site" evidence="8">
    <location>
        <position position="534"/>
    </location>
    <ligand>
        <name>Mg(2+)</name>
        <dbReference type="ChEBI" id="CHEBI:18420"/>
    </ligand>
</feature>
<dbReference type="PANTHER" id="PTHR43452">
    <property type="entry name" value="PYRUVATE DECARBOXYLASE"/>
    <property type="match status" value="1"/>
</dbReference>
<comment type="similarity">
    <text evidence="2">Belongs to the TPP enzyme family.</text>
</comment>
<comment type="cofactor">
    <cofactor evidence="1">
        <name>thiamine diphosphate</name>
        <dbReference type="ChEBI" id="CHEBI:58937"/>
    </cofactor>
</comment>
<organism evidence="11 12">
    <name type="scientific">Candida albicans P78048</name>
    <dbReference type="NCBI Taxonomy" id="1094989"/>
    <lineage>
        <taxon>Eukaryota</taxon>
        <taxon>Fungi</taxon>
        <taxon>Dikarya</taxon>
        <taxon>Ascomycota</taxon>
        <taxon>Saccharomycotina</taxon>
        <taxon>Pichiomycetes</taxon>
        <taxon>Debaryomycetaceae</taxon>
        <taxon>Candida/Lodderomyces clade</taxon>
        <taxon>Candida</taxon>
    </lineage>
</organism>
<evidence type="ECO:0000256" key="8">
    <source>
        <dbReference type="PIRSR" id="PIRSR036565-2"/>
    </source>
</evidence>
<reference evidence="11 12" key="1">
    <citation type="submission" date="2013-12" db="EMBL/GenBank/DDBJ databases">
        <title>The Genome Sequence of Candida albicans P78048.</title>
        <authorList>
            <consortium name="The Broad Institute Genome Sequencing Platform"/>
            <consortium name="The Broad Institute Genome Sequencing Center for Infectious Disease"/>
            <person name="Cuomo C."/>
            <person name="Bennett R."/>
            <person name="Hirakawa M."/>
            <person name="Noverr M."/>
            <person name="Mitchell A."/>
            <person name="Young S.K."/>
            <person name="Zeng Q."/>
            <person name="Gargeya S."/>
            <person name="Fitzgerald M."/>
            <person name="Abouelleil A."/>
            <person name="Alvarado L."/>
            <person name="Berlin A.M."/>
            <person name="Chapman S.B."/>
            <person name="Dewar J."/>
            <person name="Goldberg J."/>
            <person name="Griggs A."/>
            <person name="Gujja S."/>
            <person name="Hansen M."/>
            <person name="Howarth C."/>
            <person name="Imamovic A."/>
            <person name="Larimer J."/>
            <person name="McCowan C."/>
            <person name="Murphy C."/>
            <person name="Pearson M."/>
            <person name="Priest M."/>
            <person name="Roberts A."/>
            <person name="Saif S."/>
            <person name="Shea T."/>
            <person name="Sykes S."/>
            <person name="Wortman J."/>
            <person name="Nusbaum C."/>
            <person name="Birren B."/>
        </authorList>
    </citation>
    <scope>NUCLEOTIDE SEQUENCE [LARGE SCALE GENOMIC DNA]</scope>
    <source>
        <strain evidence="11 12">P78048</strain>
    </source>
</reference>
<keyword evidence="7" id="KW-0456">Lyase</keyword>
<dbReference type="Pfam" id="PF02775">
    <property type="entry name" value="TPP_enzyme_C"/>
    <property type="match status" value="1"/>
</dbReference>
<evidence type="ECO:0000313" key="12">
    <source>
        <dbReference type="Proteomes" id="UP000030161"/>
    </source>
</evidence>
<evidence type="ECO:0000256" key="7">
    <source>
        <dbReference type="ARBA" id="ARBA00023239"/>
    </source>
</evidence>
<dbReference type="InterPro" id="IPR029035">
    <property type="entry name" value="DHS-like_NAD/FAD-binding_dom"/>
</dbReference>
<sequence length="629" mass="70786">MTPIQQTPSVHNTIDDSSNGFPNQISLGEYLFYRISQANPKLKSIFGIPGDFNLNLLEHVYSPIIAEREIKFINTCNELNCAYAADGYSRVIGGMSAMITTFGVGELSAINGIAGAFAEHCPVLHIVGTTSMKDRLRAPNEMINIHHLVPNHDPLKPPNHDVYKSMVENISVVQESLDYDTKKNLIKIDNVLKKIIQEARPGYLFIPCDVPDLPVPGKMLFSDPFTAATRYTNSILSKQVLNDVTNAILEKMYDAKNPSIFSDCLTTRFGFQNDLNRFIDQIPETVKLFTANLARNLDESRNNFVGVYNGNGSSDDKTKQEFESSDFILTLGFFPNEMNTGGHTSNFSMIKDVVIVHADYIKVNHQIYHIKQNDGERLFTLGEFLCTLTEKFDPSKLSVAAAEPKKIYQYQPSQQYSPSNLDYIPQGKLIDHFNSTLKPNDLFILETSSFVFGLPDMKFPTNVQLLTSPYYGSIGYAVPATFGATLAVNDLKSDRRIIVVQGDGSAQMTVQELSSFVRYKEILPNMPHIYLINNDGYTIERKIKGPNRSYNDINGKWKWRNLLNVFGGVEGEMYDSCVLKNSSELDQFFNGDKTKPISSHKLQFYEIIAGKFDVPQRVDNMMCISKNKN</sequence>
<accession>A0AB34PIH4</accession>
<evidence type="ECO:0000256" key="1">
    <source>
        <dbReference type="ARBA" id="ARBA00001964"/>
    </source>
</evidence>
<evidence type="ECO:0000256" key="5">
    <source>
        <dbReference type="ARBA" id="ARBA00022842"/>
    </source>
</evidence>
<evidence type="ECO:0000256" key="4">
    <source>
        <dbReference type="ARBA" id="ARBA00022793"/>
    </source>
</evidence>
<comment type="caution">
    <text evidence="11">The sequence shown here is derived from an EMBL/GenBank/DDBJ whole genome shotgun (WGS) entry which is preliminary data.</text>
</comment>
<dbReference type="GO" id="GO:0000949">
    <property type="term" value="P:aromatic amino acid family catabolic process to alcohol via Ehrlich pathway"/>
    <property type="evidence" value="ECO:0007669"/>
    <property type="project" value="TreeGrafter"/>
</dbReference>
<dbReference type="Gene3D" id="3.40.50.1220">
    <property type="entry name" value="TPP-binding domain"/>
    <property type="match status" value="1"/>
</dbReference>
<dbReference type="InterPro" id="IPR012001">
    <property type="entry name" value="Thiamin_PyroP_enz_TPP-bd_dom"/>
</dbReference>
<dbReference type="InterPro" id="IPR047214">
    <property type="entry name" value="TPP_PDC_IPDC"/>
</dbReference>
<feature type="domain" description="Thiamine pyrophosphate enzyme TPP-binding" evidence="9">
    <location>
        <begin position="459"/>
        <end position="543"/>
    </location>
</feature>
<protein>
    <submittedName>
        <fullName evidence="11">Phenylpyruvate decarboxylase</fullName>
    </submittedName>
</protein>
<evidence type="ECO:0000256" key="2">
    <source>
        <dbReference type="ARBA" id="ARBA00007812"/>
    </source>
</evidence>
<keyword evidence="5 8" id="KW-0460">Magnesium</keyword>
<evidence type="ECO:0000259" key="9">
    <source>
        <dbReference type="Pfam" id="PF02775"/>
    </source>
</evidence>
<keyword evidence="3 8" id="KW-0479">Metal-binding</keyword>
<dbReference type="GO" id="GO:0005829">
    <property type="term" value="C:cytosol"/>
    <property type="evidence" value="ECO:0007669"/>
    <property type="project" value="TreeGrafter"/>
</dbReference>
<name>A0AB34PIH4_CANAX</name>
<dbReference type="GO" id="GO:0004737">
    <property type="term" value="F:pyruvate decarboxylase activity"/>
    <property type="evidence" value="ECO:0007669"/>
    <property type="project" value="TreeGrafter"/>
</dbReference>
<dbReference type="Proteomes" id="UP000030161">
    <property type="component" value="Unassembled WGS sequence"/>
</dbReference>
<dbReference type="FunFam" id="3.40.50.970:FF:000024">
    <property type="entry name" value="Pyruvate decarboxylase isozyme"/>
    <property type="match status" value="1"/>
</dbReference>
<dbReference type="InterPro" id="IPR029061">
    <property type="entry name" value="THDP-binding"/>
</dbReference>
<dbReference type="PIRSF" id="PIRSF036565">
    <property type="entry name" value="Pyruvt_ip_decrb"/>
    <property type="match status" value="1"/>
</dbReference>
<dbReference type="InterPro" id="IPR011766">
    <property type="entry name" value="TPP_enzyme_TPP-bd"/>
</dbReference>
<dbReference type="GO" id="GO:0005634">
    <property type="term" value="C:nucleus"/>
    <property type="evidence" value="ECO:0007669"/>
    <property type="project" value="TreeGrafter"/>
</dbReference>
<dbReference type="SUPFAM" id="SSF52467">
    <property type="entry name" value="DHS-like NAD/FAD-binding domain"/>
    <property type="match status" value="1"/>
</dbReference>
<evidence type="ECO:0000259" key="10">
    <source>
        <dbReference type="Pfam" id="PF02776"/>
    </source>
</evidence>
<evidence type="ECO:0000313" key="11">
    <source>
        <dbReference type="EMBL" id="KGR01061.1"/>
    </source>
</evidence>
<dbReference type="GO" id="GO:0046872">
    <property type="term" value="F:metal ion binding"/>
    <property type="evidence" value="ECO:0007669"/>
    <property type="project" value="UniProtKB-KW"/>
</dbReference>